<keyword evidence="12" id="KW-0443">Lipid metabolism</keyword>
<dbReference type="InterPro" id="IPR048254">
    <property type="entry name" value="CDP_ALCOHOL_P_TRANSF_CS"/>
</dbReference>
<comment type="catalytic activity">
    <reaction evidence="1">
        <text>a CDP-1,2-diacyl-sn-glycerol + L-serine = a 1,2-diacyl-sn-glycero-3-phospho-L-serine + CMP + H(+)</text>
        <dbReference type="Rhea" id="RHEA:16913"/>
        <dbReference type="ChEBI" id="CHEBI:15378"/>
        <dbReference type="ChEBI" id="CHEBI:33384"/>
        <dbReference type="ChEBI" id="CHEBI:57262"/>
        <dbReference type="ChEBI" id="CHEBI:58332"/>
        <dbReference type="ChEBI" id="CHEBI:60377"/>
        <dbReference type="EC" id="2.7.8.8"/>
    </reaction>
</comment>
<reference evidence="22 23" key="1">
    <citation type="journal article" date="2018" name="New Phytol.">
        <title>Comparative genomics and transcriptomics depict ericoid mycorrhizal fungi as versatile saprotrophs and plant mutualists.</title>
        <authorList>
            <person name="Martino E."/>
            <person name="Morin E."/>
            <person name="Grelet G.A."/>
            <person name="Kuo A."/>
            <person name="Kohler A."/>
            <person name="Daghino S."/>
            <person name="Barry K.W."/>
            <person name="Cichocki N."/>
            <person name="Clum A."/>
            <person name="Dockter R.B."/>
            <person name="Hainaut M."/>
            <person name="Kuo R.C."/>
            <person name="LaButti K."/>
            <person name="Lindahl B.D."/>
            <person name="Lindquist E.A."/>
            <person name="Lipzen A."/>
            <person name="Khouja H.R."/>
            <person name="Magnuson J."/>
            <person name="Murat C."/>
            <person name="Ohm R.A."/>
            <person name="Singer S.W."/>
            <person name="Spatafora J.W."/>
            <person name="Wang M."/>
            <person name="Veneault-Fourrey C."/>
            <person name="Henrissat B."/>
            <person name="Grigoriev I.V."/>
            <person name="Martin F.M."/>
            <person name="Perotto S."/>
        </authorList>
    </citation>
    <scope>NUCLEOTIDE SEQUENCE [LARGE SCALE GENOMIC DNA]</scope>
    <source>
        <strain evidence="22 23">ATCC 22711</strain>
    </source>
</reference>
<dbReference type="EMBL" id="KZ679017">
    <property type="protein sequence ID" value="PSS09211.1"/>
    <property type="molecule type" value="Genomic_DNA"/>
</dbReference>
<evidence type="ECO:0000256" key="4">
    <source>
        <dbReference type="ARBA" id="ARBA00010441"/>
    </source>
</evidence>
<dbReference type="PROSITE" id="PS51752">
    <property type="entry name" value="JACALIN_LECTIN"/>
    <property type="match status" value="1"/>
</dbReference>
<keyword evidence="9 20" id="KW-0812">Transmembrane</keyword>
<keyword evidence="14" id="KW-0594">Phospholipid biosynthesis</keyword>
<dbReference type="InParanoid" id="A0A2T3AS69"/>
<evidence type="ECO:0000259" key="21">
    <source>
        <dbReference type="PROSITE" id="PS51752"/>
    </source>
</evidence>
<evidence type="ECO:0000313" key="23">
    <source>
        <dbReference type="Proteomes" id="UP000241818"/>
    </source>
</evidence>
<dbReference type="InterPro" id="IPR001229">
    <property type="entry name" value="Jacalin-like_lectin_dom"/>
</dbReference>
<dbReference type="FunCoup" id="A0A2T3AS69">
    <property type="interactions" value="44"/>
</dbReference>
<dbReference type="InterPro" id="IPR043130">
    <property type="entry name" value="CDP-OH_PTrfase_TM_dom"/>
</dbReference>
<name>A0A2T3AS69_AMORE</name>
<evidence type="ECO:0000256" key="15">
    <source>
        <dbReference type="ARBA" id="ARBA00023264"/>
    </source>
</evidence>
<evidence type="ECO:0000256" key="9">
    <source>
        <dbReference type="ARBA" id="ARBA00022692"/>
    </source>
</evidence>
<evidence type="ECO:0000256" key="19">
    <source>
        <dbReference type="SAM" id="MobiDB-lite"/>
    </source>
</evidence>
<dbReference type="NCBIfam" id="TIGR00473">
    <property type="entry name" value="pssA"/>
    <property type="match status" value="1"/>
</dbReference>
<dbReference type="RefSeq" id="XP_024717509.1">
    <property type="nucleotide sequence ID" value="XM_024869443.1"/>
</dbReference>
<dbReference type="PANTHER" id="PTHR21054:SF2">
    <property type="entry name" value="MIP04191P"/>
    <property type="match status" value="1"/>
</dbReference>
<keyword evidence="8 18" id="KW-0808">Transferase</keyword>
<evidence type="ECO:0000313" key="22">
    <source>
        <dbReference type="EMBL" id="PSS09211.1"/>
    </source>
</evidence>
<dbReference type="EC" id="2.7.8.8" evidence="5"/>
<dbReference type="GO" id="GO:0005789">
    <property type="term" value="C:endoplasmic reticulum membrane"/>
    <property type="evidence" value="ECO:0007669"/>
    <property type="project" value="UniProtKB-SubCell"/>
</dbReference>
<dbReference type="Gene3D" id="2.100.10.30">
    <property type="entry name" value="Jacalin-like lectin domain"/>
    <property type="match status" value="1"/>
</dbReference>
<evidence type="ECO:0000256" key="1">
    <source>
        <dbReference type="ARBA" id="ARBA00000287"/>
    </source>
</evidence>
<dbReference type="InterPro" id="IPR036404">
    <property type="entry name" value="Jacalin-like_lectin_dom_sf"/>
</dbReference>
<keyword evidence="23" id="KW-1185">Reference proteome</keyword>
<evidence type="ECO:0000256" key="6">
    <source>
        <dbReference type="ARBA" id="ARBA00017171"/>
    </source>
</evidence>
<feature type="compositionally biased region" description="Polar residues" evidence="19">
    <location>
        <begin position="41"/>
        <end position="85"/>
    </location>
</feature>
<comment type="subcellular location">
    <subcellularLocation>
        <location evidence="2">Endoplasmic reticulum membrane</location>
        <topology evidence="2">Multi-pass membrane protein</topology>
    </subcellularLocation>
</comment>
<protein>
    <recommendedName>
        <fullName evidence="6">CDP-diacylglycerol--serine O-phosphatidyltransferase</fullName>
        <ecNumber evidence="5">2.7.8.8</ecNumber>
    </recommendedName>
    <alternativeName>
        <fullName evidence="16">Phosphatidylserine synthase</fullName>
    </alternativeName>
</protein>
<evidence type="ECO:0000256" key="13">
    <source>
        <dbReference type="ARBA" id="ARBA00023136"/>
    </source>
</evidence>
<evidence type="ECO:0000256" key="12">
    <source>
        <dbReference type="ARBA" id="ARBA00023098"/>
    </source>
</evidence>
<dbReference type="InterPro" id="IPR000462">
    <property type="entry name" value="CDP-OH_P_trans"/>
</dbReference>
<evidence type="ECO:0000256" key="17">
    <source>
        <dbReference type="ARBA" id="ARBA00060701"/>
    </source>
</evidence>
<comment type="similarity">
    <text evidence="4 18">Belongs to the CDP-alcohol phosphatidyltransferase class-I family.</text>
</comment>
<comment type="pathway">
    <text evidence="17">Phospholipid metabolism; phosphatidylethanolamine biosynthesis; phosphatidylethanolamine from CDP-diacylglycerol: step 1/2.</text>
</comment>
<feature type="region of interest" description="Disordered" evidence="19">
    <location>
        <begin position="1"/>
        <end position="112"/>
    </location>
</feature>
<keyword evidence="11 20" id="KW-1133">Transmembrane helix</keyword>
<evidence type="ECO:0000256" key="18">
    <source>
        <dbReference type="RuleBase" id="RU003750"/>
    </source>
</evidence>
<dbReference type="GO" id="GO:0006659">
    <property type="term" value="P:phosphatidylserine biosynthetic process"/>
    <property type="evidence" value="ECO:0007669"/>
    <property type="project" value="UniProtKB-ARBA"/>
</dbReference>
<evidence type="ECO:0000256" key="10">
    <source>
        <dbReference type="ARBA" id="ARBA00022824"/>
    </source>
</evidence>
<dbReference type="InterPro" id="IPR004533">
    <property type="entry name" value="CDP-diaglyc--ser_O-PTrfase"/>
</dbReference>
<dbReference type="AlphaFoldDB" id="A0A2T3AS69"/>
<evidence type="ECO:0000256" key="16">
    <source>
        <dbReference type="ARBA" id="ARBA00032361"/>
    </source>
</evidence>
<keyword evidence="13 20" id="KW-0472">Membrane</keyword>
<feature type="compositionally biased region" description="Low complexity" evidence="19">
    <location>
        <begin position="86"/>
        <end position="98"/>
    </location>
</feature>
<evidence type="ECO:0000256" key="2">
    <source>
        <dbReference type="ARBA" id="ARBA00004477"/>
    </source>
</evidence>
<dbReference type="PROSITE" id="PS00379">
    <property type="entry name" value="CDP_ALCOHOL_P_TRANSF"/>
    <property type="match status" value="1"/>
</dbReference>
<dbReference type="Proteomes" id="UP000241818">
    <property type="component" value="Unassembled WGS sequence"/>
</dbReference>
<evidence type="ECO:0000256" key="7">
    <source>
        <dbReference type="ARBA" id="ARBA00022516"/>
    </source>
</evidence>
<comment type="pathway">
    <text evidence="3">Lipid metabolism.</text>
</comment>
<evidence type="ECO:0000256" key="8">
    <source>
        <dbReference type="ARBA" id="ARBA00022679"/>
    </source>
</evidence>
<keyword evidence="15" id="KW-1208">Phospholipid metabolism</keyword>
<feature type="transmembrane region" description="Helical" evidence="20">
    <location>
        <begin position="957"/>
        <end position="975"/>
    </location>
</feature>
<feature type="domain" description="Jacalin-type lectin" evidence="21">
    <location>
        <begin position="632"/>
        <end position="782"/>
    </location>
</feature>
<dbReference type="Gene3D" id="1.20.120.1760">
    <property type="match status" value="1"/>
</dbReference>
<dbReference type="SUPFAM" id="SSF51101">
    <property type="entry name" value="Mannose-binding lectins"/>
    <property type="match status" value="1"/>
</dbReference>
<evidence type="ECO:0000256" key="14">
    <source>
        <dbReference type="ARBA" id="ARBA00023209"/>
    </source>
</evidence>
<dbReference type="InterPro" id="IPR021917">
    <property type="entry name" value="Unchr_Zn-peptidase-like"/>
</dbReference>
<dbReference type="GeneID" id="36577524"/>
<dbReference type="OrthoDB" id="74460at2759"/>
<dbReference type="Pfam" id="PF01066">
    <property type="entry name" value="CDP-OH_P_transf"/>
    <property type="match status" value="1"/>
</dbReference>
<dbReference type="FunFam" id="1.20.120.1760:FF:000022">
    <property type="entry name" value="CDP-diacylglycerol--serine O-phosphatidyltransferase"/>
    <property type="match status" value="1"/>
</dbReference>
<organism evidence="22 23">
    <name type="scientific">Amorphotheca resinae ATCC 22711</name>
    <dbReference type="NCBI Taxonomy" id="857342"/>
    <lineage>
        <taxon>Eukaryota</taxon>
        <taxon>Fungi</taxon>
        <taxon>Dikarya</taxon>
        <taxon>Ascomycota</taxon>
        <taxon>Pezizomycotina</taxon>
        <taxon>Leotiomycetes</taxon>
        <taxon>Helotiales</taxon>
        <taxon>Amorphothecaceae</taxon>
        <taxon>Amorphotheca</taxon>
    </lineage>
</organism>
<evidence type="ECO:0000256" key="20">
    <source>
        <dbReference type="SAM" id="Phobius"/>
    </source>
</evidence>
<evidence type="ECO:0000256" key="11">
    <source>
        <dbReference type="ARBA" id="ARBA00022989"/>
    </source>
</evidence>
<dbReference type="GO" id="GO:0003882">
    <property type="term" value="F:CDP-diacylglycerol-serine O-phosphatidyltransferase activity"/>
    <property type="evidence" value="ECO:0007669"/>
    <property type="project" value="UniProtKB-EC"/>
</dbReference>
<dbReference type="PANTHER" id="PTHR21054">
    <property type="entry name" value="ZINC METALLOPROTEINASE-RELATED"/>
    <property type="match status" value="1"/>
</dbReference>
<dbReference type="Pfam" id="PF01419">
    <property type="entry name" value="Jacalin"/>
    <property type="match status" value="1"/>
</dbReference>
<feature type="compositionally biased region" description="Low complexity" evidence="19">
    <location>
        <begin position="24"/>
        <end position="36"/>
    </location>
</feature>
<accession>A0A2T3AS69</accession>
<keyword evidence="7" id="KW-0444">Lipid biosynthesis</keyword>
<evidence type="ECO:0000256" key="5">
    <source>
        <dbReference type="ARBA" id="ARBA00013174"/>
    </source>
</evidence>
<evidence type="ECO:0000256" key="3">
    <source>
        <dbReference type="ARBA" id="ARBA00005189"/>
    </source>
</evidence>
<dbReference type="InterPro" id="IPR053002">
    <property type="entry name" value="Metalloproteinase_M10B"/>
</dbReference>
<feature type="transmembrane region" description="Helical" evidence="20">
    <location>
        <begin position="817"/>
        <end position="837"/>
    </location>
</feature>
<keyword evidence="10" id="KW-0256">Endoplasmic reticulum</keyword>
<feature type="transmembrane region" description="Helical" evidence="20">
    <location>
        <begin position="858"/>
        <end position="877"/>
    </location>
</feature>
<gene>
    <name evidence="22" type="ORF">M430DRAFT_69632</name>
</gene>
<sequence length="983" mass="107409">MAPSFLKDLRRRSKASFTTDKSTDSSIGGSNGTNGSAPMAASSSTLNSTYGSTTPPAVPISRSTSNLPQTSNGPPALPTSTRPNLSTSSSSRYSVSGMSGLGAPSQSSSLPTSQYAPRVLSIADNTWVYQKVLLIYGTIADPATQALDGNLTVSRLDDGFPPTYWPVSESHFKALVYLTPGPNRLRFDFTSPKLANSNTSNPIHSSYLTIHMLPPLTAPPLQLVILLGKDSPGTFDATPARIEKEGNGLETAIRKFRMAAYLWQAFTAEQMFRNKLGRRVFRMEEEWVTGTSHYRDREMGTMRSEAKIHIVRSSKTVAELRDLDLAQQNPQAKRKGDLFGIASEAVKDYFKPQPGQKQYVSVLLLDAHWDRAAKTITGHAALGGGGGEIQLAIFGSHALHSYPSSFEEVVPAFSDCTPTDTDYVANDCNESGSSWEAANIGIGAHLHETGHLFGCPHQENGIMLRDYVTLNRSFTTREPYSTRTKSKGGLVLRKDECTWHRLDCLRFRGHPCFALPTDPPRHADDSVHVWPVDNGNVIVTAASGVAYLEIFTQGDDLCHTWQEFGDGNGNGPIQKQIILTEPELRNRLPEDRRKSKMKLSIKSCAGGSHEVEDFSLLTSKVSRLKLPNGQLAFRSSKLGLSQMEGSRPEEMIFNSAIQQTKLLTQVRVYHGFALDGIELVYEDSTSQLFGKRGGKEGGSEFNLDTRRGEYITGFYVRSGFWVDGIAIMTSLGRKSPVFGNANGGSGHTLIPPRGYCIAGVTGSRAVEKQKKLLRENTGHFSMIKMLHLADLITALNGFCGVMSIFSSMRYCLGPPSAYGNLWAALAFMPFGLFFDFMDGKVARWRKKSSLMGQELDSLADLVSFGVSPAAAAFAVGLRTPVDHLLLSFFVLCGLTRLARFNITVANVPKDASGKSQYFEGTPIPTSLSIAALMAYWVKKGWILDNLPLGVWAQGTMFEFHPVVGLFVLSGVLMTSKTIHIPKP</sequence>
<dbReference type="Pfam" id="PF12044">
    <property type="entry name" value="Metallopep"/>
    <property type="match status" value="1"/>
</dbReference>
<proteinExistence type="inferred from homology"/>